<protein>
    <submittedName>
        <fullName evidence="1">Uncharacterized protein</fullName>
    </submittedName>
</protein>
<dbReference type="Proteomes" id="UP001165960">
    <property type="component" value="Unassembled WGS sequence"/>
</dbReference>
<dbReference type="EMBL" id="QTSX02002926">
    <property type="protein sequence ID" value="KAJ9073181.1"/>
    <property type="molecule type" value="Genomic_DNA"/>
</dbReference>
<proteinExistence type="predicted"/>
<gene>
    <name evidence="1" type="ORF">DSO57_1019230</name>
</gene>
<organism evidence="1 2">
    <name type="scientific">Entomophthora muscae</name>
    <dbReference type="NCBI Taxonomy" id="34485"/>
    <lineage>
        <taxon>Eukaryota</taxon>
        <taxon>Fungi</taxon>
        <taxon>Fungi incertae sedis</taxon>
        <taxon>Zoopagomycota</taxon>
        <taxon>Entomophthoromycotina</taxon>
        <taxon>Entomophthoromycetes</taxon>
        <taxon>Entomophthorales</taxon>
        <taxon>Entomophthoraceae</taxon>
        <taxon>Entomophthora</taxon>
    </lineage>
</organism>
<keyword evidence="2" id="KW-1185">Reference proteome</keyword>
<accession>A0ACC2TFJ4</accession>
<comment type="caution">
    <text evidence="1">The sequence shown here is derived from an EMBL/GenBank/DDBJ whole genome shotgun (WGS) entry which is preliminary data.</text>
</comment>
<reference evidence="1" key="1">
    <citation type="submission" date="2022-04" db="EMBL/GenBank/DDBJ databases">
        <title>Genome of the entomopathogenic fungus Entomophthora muscae.</title>
        <authorList>
            <person name="Elya C."/>
            <person name="Lovett B.R."/>
            <person name="Lee E."/>
            <person name="Macias A.M."/>
            <person name="Hajek A.E."/>
            <person name="De Bivort B.L."/>
            <person name="Kasson M.T."/>
            <person name="De Fine Licht H.H."/>
            <person name="Stajich J.E."/>
        </authorList>
    </citation>
    <scope>NUCLEOTIDE SEQUENCE</scope>
    <source>
        <strain evidence="1">Berkeley</strain>
    </source>
</reference>
<name>A0ACC2TFJ4_9FUNG</name>
<evidence type="ECO:0000313" key="1">
    <source>
        <dbReference type="EMBL" id="KAJ9073181.1"/>
    </source>
</evidence>
<evidence type="ECO:0000313" key="2">
    <source>
        <dbReference type="Proteomes" id="UP001165960"/>
    </source>
</evidence>
<sequence>MRCFGVLSLLGLALKVTAEQKVVVGYYVPWGKVAPEALPYDKVTHINYGFGVVYKRDDPTVIFIDRYYDGNKMRAIKKLASAKGVKVLMSIGGWTGSQTFSLAARDPGLRAKLIDNLLVFVRKNTKPEWETNPDGWDMDGIDLDWEYPGRAAAKCNVYAPEDSANYLLLLKELRAALDKEFPNDHKLITAAVRVKPFDGPDGKPMADVSAFAKYFDFINIMAYDIMGSWSNTIGPNAPFVADTVKGGDSFSYTQGIDDWLAAGFPPSKLTAGLAFYGRTLTSTVDMNKTPTNMYQPKEGTTPKGDASDANDPNFFCNEGSVYSGVYKYKYLRQDALSSPTTAMNGYTRHFDNITQTPWLFHAQSKKFISYDDPQSLQIKVTYAKKKNLRGVMYWDMAQDFNDELLDVAIQIRNGANPQPTTTVPTSTPPTSSPSTTTVPTSPPVPTGSCQPGQQKCVSEGTDPQYLLCLYGDWVPSSCASGTVCRTTTGSQIFCDHP</sequence>